<dbReference type="Proteomes" id="UP001056778">
    <property type="component" value="Chromosome 6"/>
</dbReference>
<keyword evidence="2" id="KW-1185">Reference proteome</keyword>
<organism evidence="1 2">
    <name type="scientific">Holotrichia oblita</name>
    <name type="common">Chafer beetle</name>
    <dbReference type="NCBI Taxonomy" id="644536"/>
    <lineage>
        <taxon>Eukaryota</taxon>
        <taxon>Metazoa</taxon>
        <taxon>Ecdysozoa</taxon>
        <taxon>Arthropoda</taxon>
        <taxon>Hexapoda</taxon>
        <taxon>Insecta</taxon>
        <taxon>Pterygota</taxon>
        <taxon>Neoptera</taxon>
        <taxon>Endopterygota</taxon>
        <taxon>Coleoptera</taxon>
        <taxon>Polyphaga</taxon>
        <taxon>Scarabaeiformia</taxon>
        <taxon>Scarabaeidae</taxon>
        <taxon>Melolonthinae</taxon>
        <taxon>Holotrichia</taxon>
    </lineage>
</organism>
<comment type="caution">
    <text evidence="1">The sequence shown here is derived from an EMBL/GenBank/DDBJ whole genome shotgun (WGS) entry which is preliminary data.</text>
</comment>
<proteinExistence type="predicted"/>
<name>A0ACB9SYU9_HOLOL</name>
<reference evidence="1" key="1">
    <citation type="submission" date="2022-04" db="EMBL/GenBank/DDBJ databases">
        <title>Chromosome-scale genome assembly of Holotrichia oblita Faldermann.</title>
        <authorList>
            <person name="Rongchong L."/>
        </authorList>
    </citation>
    <scope>NUCLEOTIDE SEQUENCE</scope>
    <source>
        <strain evidence="1">81SQS9</strain>
    </source>
</reference>
<evidence type="ECO:0000313" key="2">
    <source>
        <dbReference type="Proteomes" id="UP001056778"/>
    </source>
</evidence>
<protein>
    <submittedName>
        <fullName evidence="1">Adp ribosylation factor-related</fullName>
    </submittedName>
</protein>
<dbReference type="EMBL" id="CM043020">
    <property type="protein sequence ID" value="KAI4459750.1"/>
    <property type="molecule type" value="Genomic_DNA"/>
</dbReference>
<sequence>MQDAVILIYANKQDIPGAMDSHEVQEKLGLTRLRDRNWHVQPACATTGEGLREGLNWMTMFCARAYLFVHTYM</sequence>
<accession>A0ACB9SYU9</accession>
<evidence type="ECO:0000313" key="1">
    <source>
        <dbReference type="EMBL" id="KAI4459750.1"/>
    </source>
</evidence>
<gene>
    <name evidence="1" type="ORF">MML48_6g00004041</name>
</gene>